<dbReference type="EMBL" id="CP111024">
    <property type="protein sequence ID" value="WAR24478.1"/>
    <property type="molecule type" value="Genomic_DNA"/>
</dbReference>
<dbReference type="CDD" id="cd14981">
    <property type="entry name" value="7tmA_Prostanoid_R"/>
    <property type="match status" value="1"/>
</dbReference>
<dbReference type="Gene3D" id="1.20.1070.10">
    <property type="entry name" value="Rhodopsin 7-helix transmembrane proteins"/>
    <property type="match status" value="1"/>
</dbReference>
<feature type="transmembrane region" description="Helical" evidence="12">
    <location>
        <begin position="168"/>
        <end position="188"/>
    </location>
</feature>
<dbReference type="SUPFAM" id="SSF81321">
    <property type="entry name" value="Family A G protein-coupled receptor-like"/>
    <property type="match status" value="1"/>
</dbReference>
<dbReference type="PANTHER" id="PTHR11866">
    <property type="entry name" value="G-PROTEIN COUPLED RECEPTOR FAMILY 1 MEMBER"/>
    <property type="match status" value="1"/>
</dbReference>
<protein>
    <submittedName>
        <fullName evidence="14">PE2R4-like protein</fullName>
    </submittedName>
</protein>
<evidence type="ECO:0000256" key="10">
    <source>
        <dbReference type="RuleBase" id="RU000688"/>
    </source>
</evidence>
<evidence type="ECO:0000256" key="9">
    <source>
        <dbReference type="ARBA" id="ARBA00023224"/>
    </source>
</evidence>
<keyword evidence="15" id="KW-1185">Reference proteome</keyword>
<dbReference type="InterPro" id="IPR008365">
    <property type="entry name" value="Prostanoid_rcpt"/>
</dbReference>
<evidence type="ECO:0000256" key="11">
    <source>
        <dbReference type="SAM" id="MobiDB-lite"/>
    </source>
</evidence>
<keyword evidence="5 10" id="KW-0297">G-protein coupled receptor</keyword>
<dbReference type="PRINTS" id="PR00237">
    <property type="entry name" value="GPCRRHODOPSN"/>
</dbReference>
<evidence type="ECO:0000256" key="2">
    <source>
        <dbReference type="ARBA" id="ARBA00022475"/>
    </source>
</evidence>
<dbReference type="Proteomes" id="UP001164746">
    <property type="component" value="Chromosome 13"/>
</dbReference>
<evidence type="ECO:0000256" key="6">
    <source>
        <dbReference type="ARBA" id="ARBA00023136"/>
    </source>
</evidence>
<keyword evidence="7 10" id="KW-0675">Receptor</keyword>
<keyword evidence="9 10" id="KW-0807">Transducer</keyword>
<comment type="similarity">
    <text evidence="10">Belongs to the G-protein coupled receptor 1 family.</text>
</comment>
<dbReference type="PROSITE" id="PS50262">
    <property type="entry name" value="G_PROTEIN_RECEP_F1_2"/>
    <property type="match status" value="1"/>
</dbReference>
<keyword evidence="6 12" id="KW-0472">Membrane</keyword>
<dbReference type="InterPro" id="IPR000276">
    <property type="entry name" value="GPCR_Rhodpsn"/>
</dbReference>
<feature type="transmembrane region" description="Helical" evidence="12">
    <location>
        <begin position="85"/>
        <end position="108"/>
    </location>
</feature>
<evidence type="ECO:0000256" key="5">
    <source>
        <dbReference type="ARBA" id="ARBA00023040"/>
    </source>
</evidence>
<organism evidence="14 15">
    <name type="scientific">Mya arenaria</name>
    <name type="common">Soft-shell clam</name>
    <dbReference type="NCBI Taxonomy" id="6604"/>
    <lineage>
        <taxon>Eukaryota</taxon>
        <taxon>Metazoa</taxon>
        <taxon>Spiralia</taxon>
        <taxon>Lophotrochozoa</taxon>
        <taxon>Mollusca</taxon>
        <taxon>Bivalvia</taxon>
        <taxon>Autobranchia</taxon>
        <taxon>Heteroconchia</taxon>
        <taxon>Euheterodonta</taxon>
        <taxon>Imparidentia</taxon>
        <taxon>Neoheterodontei</taxon>
        <taxon>Myida</taxon>
        <taxon>Myoidea</taxon>
        <taxon>Myidae</taxon>
        <taxon>Mya</taxon>
    </lineage>
</organism>
<reference evidence="14" key="1">
    <citation type="submission" date="2022-11" db="EMBL/GenBank/DDBJ databases">
        <title>Centuries of genome instability and evolution in soft-shell clam transmissible cancer (bioRxiv).</title>
        <authorList>
            <person name="Hart S.F.M."/>
            <person name="Yonemitsu M.A."/>
            <person name="Giersch R.M."/>
            <person name="Beal B.F."/>
            <person name="Arriagada G."/>
            <person name="Davis B.W."/>
            <person name="Ostrander E.A."/>
            <person name="Goff S.P."/>
            <person name="Metzger M.J."/>
        </authorList>
    </citation>
    <scope>NUCLEOTIDE SEQUENCE</scope>
    <source>
        <strain evidence="14">MELC-2E11</strain>
        <tissue evidence="14">Siphon/mantle</tissue>
    </source>
</reference>
<keyword evidence="3 10" id="KW-0812">Transmembrane</keyword>
<keyword evidence="4 12" id="KW-1133">Transmembrane helix</keyword>
<evidence type="ECO:0000256" key="7">
    <source>
        <dbReference type="ARBA" id="ARBA00023170"/>
    </source>
</evidence>
<dbReference type="InterPro" id="IPR001758">
    <property type="entry name" value="Prost_EP4_rcpt"/>
</dbReference>
<evidence type="ECO:0000313" key="14">
    <source>
        <dbReference type="EMBL" id="WAR24478.1"/>
    </source>
</evidence>
<gene>
    <name evidence="14" type="ORF">MAR_038147</name>
</gene>
<dbReference type="PRINTS" id="PR01788">
    <property type="entry name" value="PROSTANOIDR"/>
</dbReference>
<feature type="domain" description="G-protein coupled receptors family 1 profile" evidence="13">
    <location>
        <begin position="65"/>
        <end position="319"/>
    </location>
</feature>
<feature type="transmembrane region" description="Helical" evidence="12">
    <location>
        <begin position="264"/>
        <end position="284"/>
    </location>
</feature>
<evidence type="ECO:0000256" key="3">
    <source>
        <dbReference type="ARBA" id="ARBA00022692"/>
    </source>
</evidence>
<feature type="transmembrane region" description="Helical" evidence="12">
    <location>
        <begin position="128"/>
        <end position="147"/>
    </location>
</feature>
<comment type="subcellular location">
    <subcellularLocation>
        <location evidence="1">Cell membrane</location>
        <topology evidence="1">Multi-pass membrane protein</topology>
    </subcellularLocation>
</comment>
<proteinExistence type="inferred from homology"/>
<evidence type="ECO:0000256" key="1">
    <source>
        <dbReference type="ARBA" id="ARBA00004651"/>
    </source>
</evidence>
<dbReference type="PRINTS" id="PR00586">
    <property type="entry name" value="PRSTNOIDEP4R"/>
</dbReference>
<dbReference type="InterPro" id="IPR017452">
    <property type="entry name" value="GPCR_Rhodpsn_7TM"/>
</dbReference>
<keyword evidence="2" id="KW-1003">Cell membrane</keyword>
<feature type="transmembrane region" description="Helical" evidence="12">
    <location>
        <begin position="215"/>
        <end position="243"/>
    </location>
</feature>
<evidence type="ECO:0000259" key="13">
    <source>
        <dbReference type="PROSITE" id="PS50262"/>
    </source>
</evidence>
<name>A0ABY7FQI7_MYAAR</name>
<dbReference type="Pfam" id="PF00001">
    <property type="entry name" value="7tm_1"/>
    <property type="match status" value="1"/>
</dbReference>
<dbReference type="PANTHER" id="PTHR11866:SF16">
    <property type="entry name" value="PROSTAGLANDIN E2 RECEPTOR EP4 SUBTYPE-LIKE PROTEIN"/>
    <property type="match status" value="1"/>
</dbReference>
<sequence length="543" mass="61534">MADDIYSFINTSMSNLITNRNGGVDVNASFWSFNASNGNMTSDVQSDPLISFTVPALMFSFGVFGNILAIVVLLRSSNEHKRTVFYRLVGALACTDLLGTCATSPITLAVYANKFKWVGGDALCQYESFMLIFAGYSTVFIIGAMAVDRFLAILCPFFYDQHITKRRAVLGIFSLWAFAAFLGLLPILGLGENVKQFPGTWCFFTFVSSEIKNQIFAYMYVSIGLTVISMTIVFNFVVTWTLLKMRRKAANVRHAKRQDSELQMMILLLGIIIIFSTCWCPFLIRVLINQSHQRQIDVRADLHALRLASFNQILDPWVYILFRKELFVRVFGCMKSIVSRVCPCNCANNNVEFEERMERSETFRKTSSQVKFMDLEKDDDKLEDGIDIHEIQRTEINNKADLNSSETKRDQRNLQRKTSNGSSKRLHGKTKYFTPDVDEESVPLTEVHSCHINLKHSACLFCLSNHPKSVVKMNSLKETGYIAKSLETLNKNVLETPSTNYLSVIQDMSKVKRGSIHISLEDVSVTHPHAERVCNDQMVSCHS</sequence>
<feature type="transmembrane region" description="Helical" evidence="12">
    <location>
        <begin position="49"/>
        <end position="73"/>
    </location>
</feature>
<dbReference type="PROSITE" id="PS00237">
    <property type="entry name" value="G_PROTEIN_RECEP_F1_1"/>
    <property type="match status" value="1"/>
</dbReference>
<evidence type="ECO:0000313" key="15">
    <source>
        <dbReference type="Proteomes" id="UP001164746"/>
    </source>
</evidence>
<accession>A0ABY7FQI7</accession>
<evidence type="ECO:0000256" key="8">
    <source>
        <dbReference type="ARBA" id="ARBA00023180"/>
    </source>
</evidence>
<feature type="region of interest" description="Disordered" evidence="11">
    <location>
        <begin position="401"/>
        <end position="431"/>
    </location>
</feature>
<evidence type="ECO:0000256" key="4">
    <source>
        <dbReference type="ARBA" id="ARBA00022989"/>
    </source>
</evidence>
<keyword evidence="8" id="KW-0325">Glycoprotein</keyword>
<evidence type="ECO:0000256" key="12">
    <source>
        <dbReference type="SAM" id="Phobius"/>
    </source>
</evidence>